<gene>
    <name evidence="1" type="ORF">KI387_007937</name>
</gene>
<dbReference type="EMBL" id="JAHRHJ020000002">
    <property type="protein sequence ID" value="KAH9327759.1"/>
    <property type="molecule type" value="Genomic_DNA"/>
</dbReference>
<accession>A0AA38GQS2</accession>
<dbReference type="AlphaFoldDB" id="A0AA38GQS2"/>
<sequence>IAYCSNCEHECPYAYYHHLLCTIKSTYKTSIQCIAKNKLLTELIPSLTATTYLQYIEDKEVVIEQLSHFAMHGIFTVDKNNIIKEMTTIQTK</sequence>
<feature type="non-terminal residue" evidence="1">
    <location>
        <position position="92"/>
    </location>
</feature>
<dbReference type="Proteomes" id="UP000824469">
    <property type="component" value="Unassembled WGS sequence"/>
</dbReference>
<feature type="non-terminal residue" evidence="1">
    <location>
        <position position="1"/>
    </location>
</feature>
<keyword evidence="2" id="KW-1185">Reference proteome</keyword>
<evidence type="ECO:0000313" key="1">
    <source>
        <dbReference type="EMBL" id="KAH9327759.1"/>
    </source>
</evidence>
<comment type="caution">
    <text evidence="1">The sequence shown here is derived from an EMBL/GenBank/DDBJ whole genome shotgun (WGS) entry which is preliminary data.</text>
</comment>
<name>A0AA38GQS2_TAXCH</name>
<evidence type="ECO:0000313" key="2">
    <source>
        <dbReference type="Proteomes" id="UP000824469"/>
    </source>
</evidence>
<reference evidence="1 2" key="1">
    <citation type="journal article" date="2021" name="Nat. Plants">
        <title>The Taxus genome provides insights into paclitaxel biosynthesis.</title>
        <authorList>
            <person name="Xiong X."/>
            <person name="Gou J."/>
            <person name="Liao Q."/>
            <person name="Li Y."/>
            <person name="Zhou Q."/>
            <person name="Bi G."/>
            <person name="Li C."/>
            <person name="Du R."/>
            <person name="Wang X."/>
            <person name="Sun T."/>
            <person name="Guo L."/>
            <person name="Liang H."/>
            <person name="Lu P."/>
            <person name="Wu Y."/>
            <person name="Zhang Z."/>
            <person name="Ro D.K."/>
            <person name="Shang Y."/>
            <person name="Huang S."/>
            <person name="Yan J."/>
        </authorList>
    </citation>
    <scope>NUCLEOTIDE SEQUENCE [LARGE SCALE GENOMIC DNA]</scope>
    <source>
        <strain evidence="1">Ta-2019</strain>
    </source>
</reference>
<protein>
    <submittedName>
        <fullName evidence="1">Uncharacterized protein</fullName>
    </submittedName>
</protein>
<proteinExistence type="predicted"/>
<organism evidence="1 2">
    <name type="scientific">Taxus chinensis</name>
    <name type="common">Chinese yew</name>
    <name type="synonym">Taxus wallichiana var. chinensis</name>
    <dbReference type="NCBI Taxonomy" id="29808"/>
    <lineage>
        <taxon>Eukaryota</taxon>
        <taxon>Viridiplantae</taxon>
        <taxon>Streptophyta</taxon>
        <taxon>Embryophyta</taxon>
        <taxon>Tracheophyta</taxon>
        <taxon>Spermatophyta</taxon>
        <taxon>Pinopsida</taxon>
        <taxon>Pinidae</taxon>
        <taxon>Conifers II</taxon>
        <taxon>Cupressales</taxon>
        <taxon>Taxaceae</taxon>
        <taxon>Taxus</taxon>
    </lineage>
</organism>